<dbReference type="InterPro" id="IPR006631">
    <property type="entry name" value="DM4_12"/>
</dbReference>
<comment type="caution">
    <text evidence="1">The sequence shown here is derived from an EMBL/GenBank/DDBJ whole genome shotgun (WGS) entry which is preliminary data.</text>
</comment>
<name>A0AAV7Y1J0_9NEOP</name>
<dbReference type="SMART" id="SM00718">
    <property type="entry name" value="DM4_12"/>
    <property type="match status" value="1"/>
</dbReference>
<dbReference type="Proteomes" id="UP001075354">
    <property type="component" value="Chromosome 1"/>
</dbReference>
<dbReference type="PANTHER" id="PTHR21398">
    <property type="entry name" value="AGAP007094-PA"/>
    <property type="match status" value="1"/>
</dbReference>
<gene>
    <name evidence="1" type="ORF">ONE63_000198</name>
</gene>
<reference evidence="1" key="1">
    <citation type="submission" date="2022-12" db="EMBL/GenBank/DDBJ databases">
        <title>Chromosome-level genome assembly of the bean flower thrips Megalurothrips usitatus.</title>
        <authorList>
            <person name="Ma L."/>
            <person name="Liu Q."/>
            <person name="Li H."/>
            <person name="Cai W."/>
        </authorList>
    </citation>
    <scope>NUCLEOTIDE SEQUENCE</scope>
    <source>
        <strain evidence="1">Cailab_2022a</strain>
    </source>
</reference>
<evidence type="ECO:0000313" key="1">
    <source>
        <dbReference type="EMBL" id="KAJ1531523.1"/>
    </source>
</evidence>
<protein>
    <submittedName>
        <fullName evidence="1">Uncharacterized protein</fullName>
    </submittedName>
</protein>
<sequence length="210" mass="23256">MLVRAAADNARLCVRHRVLAVLLVVVVGAVLVAPSSASPRHKRYLHFPFGSTLRFAFSSKWSTIFDRKKSPAFWTQGFNWGIGYDLPNGTQLAAPAGFGRFVEARRDRRDLYRRLETAIDSTGLLGRACLLRAICEAPQALPPENNLIAEFLRIILWYRLRSPPDGQDAPSCHYDSAQSSGARGLDCGDLYRDCPVSVLSLLLSLRPSPS</sequence>
<dbReference type="Pfam" id="PF07841">
    <property type="entry name" value="DM4_12"/>
    <property type="match status" value="1"/>
</dbReference>
<evidence type="ECO:0000313" key="2">
    <source>
        <dbReference type="Proteomes" id="UP001075354"/>
    </source>
</evidence>
<dbReference type="PANTHER" id="PTHR21398:SF7">
    <property type="entry name" value="LP19941P"/>
    <property type="match status" value="1"/>
</dbReference>
<dbReference type="EMBL" id="JAPTSV010000001">
    <property type="protein sequence ID" value="KAJ1531523.1"/>
    <property type="molecule type" value="Genomic_DNA"/>
</dbReference>
<keyword evidence="2" id="KW-1185">Reference proteome</keyword>
<dbReference type="AlphaFoldDB" id="A0AAV7Y1J0"/>
<accession>A0AAV7Y1J0</accession>
<proteinExistence type="predicted"/>
<organism evidence="1 2">
    <name type="scientific">Megalurothrips usitatus</name>
    <name type="common">bean blossom thrips</name>
    <dbReference type="NCBI Taxonomy" id="439358"/>
    <lineage>
        <taxon>Eukaryota</taxon>
        <taxon>Metazoa</taxon>
        <taxon>Ecdysozoa</taxon>
        <taxon>Arthropoda</taxon>
        <taxon>Hexapoda</taxon>
        <taxon>Insecta</taxon>
        <taxon>Pterygota</taxon>
        <taxon>Neoptera</taxon>
        <taxon>Paraneoptera</taxon>
        <taxon>Thysanoptera</taxon>
        <taxon>Terebrantia</taxon>
        <taxon>Thripoidea</taxon>
        <taxon>Thripidae</taxon>
        <taxon>Megalurothrips</taxon>
    </lineage>
</organism>